<dbReference type="Pfam" id="PF06808">
    <property type="entry name" value="DctM"/>
    <property type="match status" value="1"/>
</dbReference>
<feature type="transmembrane region" description="Helical" evidence="7">
    <location>
        <begin position="276"/>
        <end position="297"/>
    </location>
</feature>
<dbReference type="PANTHER" id="PTHR33362:SF2">
    <property type="entry name" value="TRAP TRANSPORTER LARGE PERMEASE PROTEIN"/>
    <property type="match status" value="1"/>
</dbReference>
<proteinExistence type="predicted"/>
<comment type="caution">
    <text evidence="9">The sequence shown here is derived from an EMBL/GenBank/DDBJ whole genome shotgun (WGS) entry which is preliminary data.</text>
</comment>
<sequence>MDNNTIAIIILVVSFVLFVLLRFPIALALAASSIFTILYLEIPLSVIGQQMVQGMNSFSLLAIPFFILTGQIMSEGGLALRLVNLANLFVGRIRGGLAMVNSVACMFFGNISGSAVADASSVGSVMIPMMKKKGYDADFSVGVTISSAIQGVVMPPSHNLVLYSLAAGGVSIASLFMAGIVPALILLASLLVTGYMIARKRGYAKGDPVPRSEVLGILLHGFLSLTPAVIILGGIISGWFTATESGALACLYSFILAFVFYREAPISRMWPILKRTLRTVAMVFFLISASAAFGWVLAYLQIPGMVTDLFLNISDNPLIVLLIINVLLLLLGAPMDMAPMILIMTPILLPVVTKFGMDPVHFGIILILNAGIGLLTPPVGTVLFVGCAIGKVSIQQGTKAMLPFFYAMLVVLLIITYFPEVVMWLPKLVAG</sequence>
<evidence type="ECO:0000256" key="1">
    <source>
        <dbReference type="ARBA" id="ARBA00004429"/>
    </source>
</evidence>
<feature type="transmembrane region" description="Helical" evidence="7">
    <location>
        <begin position="51"/>
        <end position="73"/>
    </location>
</feature>
<evidence type="ECO:0000313" key="9">
    <source>
        <dbReference type="EMBL" id="MBA4494577.1"/>
    </source>
</evidence>
<evidence type="ECO:0000256" key="6">
    <source>
        <dbReference type="ARBA" id="ARBA00023136"/>
    </source>
</evidence>
<feature type="transmembrane region" description="Helical" evidence="7">
    <location>
        <begin position="363"/>
        <end position="388"/>
    </location>
</feature>
<dbReference type="PIRSF" id="PIRSF006066">
    <property type="entry name" value="HI0050"/>
    <property type="match status" value="1"/>
</dbReference>
<evidence type="ECO:0000256" key="4">
    <source>
        <dbReference type="ARBA" id="ARBA00022692"/>
    </source>
</evidence>
<feature type="transmembrane region" description="Helical" evidence="7">
    <location>
        <begin position="160"/>
        <end position="193"/>
    </location>
</feature>
<dbReference type="EMBL" id="JACEIQ010000008">
    <property type="protein sequence ID" value="MBA4494577.1"/>
    <property type="molecule type" value="Genomic_DNA"/>
</dbReference>
<dbReference type="PANTHER" id="PTHR33362">
    <property type="entry name" value="SIALIC ACID TRAP TRANSPORTER PERMEASE PROTEIN SIAT-RELATED"/>
    <property type="match status" value="1"/>
</dbReference>
<evidence type="ECO:0000256" key="3">
    <source>
        <dbReference type="ARBA" id="ARBA00022519"/>
    </source>
</evidence>
<feature type="transmembrane region" description="Helical" evidence="7">
    <location>
        <begin position="340"/>
        <end position="357"/>
    </location>
</feature>
<dbReference type="Proteomes" id="UP000535491">
    <property type="component" value="Unassembled WGS sequence"/>
</dbReference>
<organism evidence="9 10">
    <name type="scientific">Paenactinomyces guangxiensis</name>
    <dbReference type="NCBI Taxonomy" id="1490290"/>
    <lineage>
        <taxon>Bacteria</taxon>
        <taxon>Bacillati</taxon>
        <taxon>Bacillota</taxon>
        <taxon>Bacilli</taxon>
        <taxon>Bacillales</taxon>
        <taxon>Thermoactinomycetaceae</taxon>
        <taxon>Paenactinomyces</taxon>
    </lineage>
</organism>
<dbReference type="GO" id="GO:0005886">
    <property type="term" value="C:plasma membrane"/>
    <property type="evidence" value="ECO:0007669"/>
    <property type="project" value="UniProtKB-SubCell"/>
</dbReference>
<evidence type="ECO:0000256" key="5">
    <source>
        <dbReference type="ARBA" id="ARBA00022989"/>
    </source>
</evidence>
<feature type="transmembrane region" description="Helical" evidence="7">
    <location>
        <begin position="400"/>
        <end position="418"/>
    </location>
</feature>
<keyword evidence="5 7" id="KW-1133">Transmembrane helix</keyword>
<feature type="transmembrane region" description="Helical" evidence="7">
    <location>
        <begin position="6"/>
        <end position="39"/>
    </location>
</feature>
<evidence type="ECO:0000313" key="10">
    <source>
        <dbReference type="Proteomes" id="UP000535491"/>
    </source>
</evidence>
<protein>
    <submittedName>
        <fullName evidence="9">TRAP transporter large permease</fullName>
    </submittedName>
</protein>
<dbReference type="AlphaFoldDB" id="A0A7W1WR69"/>
<keyword evidence="3" id="KW-0997">Cell inner membrane</keyword>
<feature type="transmembrane region" description="Helical" evidence="7">
    <location>
        <begin position="246"/>
        <end position="264"/>
    </location>
</feature>
<feature type="transmembrane region" description="Helical" evidence="7">
    <location>
        <begin position="93"/>
        <end position="116"/>
    </location>
</feature>
<dbReference type="RefSeq" id="WP_181751818.1">
    <property type="nucleotide sequence ID" value="NZ_JACEIQ010000008.1"/>
</dbReference>
<dbReference type="GO" id="GO:0022857">
    <property type="term" value="F:transmembrane transporter activity"/>
    <property type="evidence" value="ECO:0007669"/>
    <property type="project" value="TreeGrafter"/>
</dbReference>
<accession>A0A7W1WR69</accession>
<feature type="transmembrane region" description="Helical" evidence="7">
    <location>
        <begin position="214"/>
        <end position="240"/>
    </location>
</feature>
<dbReference type="InterPro" id="IPR010656">
    <property type="entry name" value="DctM"/>
</dbReference>
<dbReference type="NCBIfam" id="TIGR00786">
    <property type="entry name" value="dctM"/>
    <property type="match status" value="1"/>
</dbReference>
<reference evidence="9 10" key="1">
    <citation type="submission" date="2020-07" db="EMBL/GenBank/DDBJ databases">
        <authorList>
            <person name="Feng H."/>
        </authorList>
    </citation>
    <scope>NUCLEOTIDE SEQUENCE [LARGE SCALE GENOMIC DNA]</scope>
    <source>
        <strain evidence="10">s-10</strain>
    </source>
</reference>
<evidence type="ECO:0000256" key="2">
    <source>
        <dbReference type="ARBA" id="ARBA00022475"/>
    </source>
</evidence>
<keyword evidence="6 7" id="KW-0472">Membrane</keyword>
<name>A0A7W1WR69_9BACL</name>
<evidence type="ECO:0000256" key="7">
    <source>
        <dbReference type="SAM" id="Phobius"/>
    </source>
</evidence>
<keyword evidence="10" id="KW-1185">Reference proteome</keyword>
<evidence type="ECO:0000259" key="8">
    <source>
        <dbReference type="Pfam" id="PF06808"/>
    </source>
</evidence>
<feature type="domain" description="TRAP C4-dicarboxylate transport system permease DctM subunit" evidence="8">
    <location>
        <begin position="12"/>
        <end position="420"/>
    </location>
</feature>
<keyword evidence="2" id="KW-1003">Cell membrane</keyword>
<keyword evidence="4 7" id="KW-0812">Transmembrane</keyword>
<comment type="subcellular location">
    <subcellularLocation>
        <location evidence="1">Cell inner membrane</location>
        <topology evidence="1">Multi-pass membrane protein</topology>
    </subcellularLocation>
</comment>
<feature type="transmembrane region" description="Helical" evidence="7">
    <location>
        <begin position="317"/>
        <end position="333"/>
    </location>
</feature>
<gene>
    <name evidence="9" type="ORF">H1191_09695</name>
</gene>
<dbReference type="InterPro" id="IPR004681">
    <property type="entry name" value="TRAP_DctM"/>
</dbReference>